<dbReference type="GO" id="GO:0046872">
    <property type="term" value="F:metal ion binding"/>
    <property type="evidence" value="ECO:0007669"/>
    <property type="project" value="UniProtKB-UniRule"/>
</dbReference>
<reference evidence="15 16" key="1">
    <citation type="journal article" date="2015" name="Microbiome">
        <title>Genomic resolution of linkages in carbon, nitrogen, and sulfur cycling among widespread estuary sediment bacteria.</title>
        <authorList>
            <person name="Baker B.J."/>
            <person name="Lazar C.S."/>
            <person name="Teske A.P."/>
            <person name="Dick G.J."/>
        </authorList>
    </citation>
    <scope>NUCLEOTIDE SEQUENCE [LARGE SCALE GENOMIC DNA]</scope>
    <source>
        <strain evidence="15">DG_54_3</strain>
    </source>
</reference>
<evidence type="ECO:0000256" key="9">
    <source>
        <dbReference type="ARBA" id="ARBA00049514"/>
    </source>
</evidence>
<evidence type="ECO:0000313" key="15">
    <source>
        <dbReference type="EMBL" id="KPJ66342.1"/>
    </source>
</evidence>
<feature type="active site" description="GMP-histidine intermediate" evidence="10">
    <location>
        <position position="408"/>
    </location>
</feature>
<dbReference type="EMBL" id="LIZX01000083">
    <property type="protein sequence ID" value="KPJ66342.1"/>
    <property type="molecule type" value="Genomic_DNA"/>
</dbReference>
<evidence type="ECO:0000256" key="13">
    <source>
        <dbReference type="RuleBase" id="RU371113"/>
    </source>
</evidence>
<dbReference type="AlphaFoldDB" id="A0A0S7XV89"/>
<dbReference type="SUPFAM" id="SSF103365">
    <property type="entry name" value="Hypothetical protein PH1602"/>
    <property type="match status" value="1"/>
</dbReference>
<evidence type="ECO:0000256" key="10">
    <source>
        <dbReference type="PIRSR" id="PIRSR601233-1"/>
    </source>
</evidence>
<dbReference type="GO" id="GO:0003972">
    <property type="term" value="F:RNA ligase (ATP) activity"/>
    <property type="evidence" value="ECO:0007669"/>
    <property type="project" value="TreeGrafter"/>
</dbReference>
<dbReference type="PANTHER" id="PTHR11118">
    <property type="entry name" value="RNA-SPLICING LIGASE RTCB HOMOLOG"/>
    <property type="match status" value="1"/>
</dbReference>
<feature type="binding site" evidence="12">
    <location>
        <position position="333"/>
    </location>
    <ligand>
        <name>Mn(2+)</name>
        <dbReference type="ChEBI" id="CHEBI:29035"/>
        <label>2</label>
    </ligand>
</feature>
<accession>A0A0S7XV89</accession>
<evidence type="ECO:0000313" key="16">
    <source>
        <dbReference type="Proteomes" id="UP000051861"/>
    </source>
</evidence>
<dbReference type="Proteomes" id="UP000051861">
    <property type="component" value="Unassembled WGS sequence"/>
</dbReference>
<dbReference type="GO" id="GO:0006396">
    <property type="term" value="P:RNA processing"/>
    <property type="evidence" value="ECO:0007669"/>
    <property type="project" value="InterPro"/>
</dbReference>
<evidence type="ECO:0000256" key="7">
    <source>
        <dbReference type="ARBA" id="ARBA00023211"/>
    </source>
</evidence>
<keyword evidence="6 11" id="KW-0342">GTP-binding</keyword>
<evidence type="ECO:0000256" key="14">
    <source>
        <dbReference type="SAM" id="MobiDB-lite"/>
    </source>
</evidence>
<feature type="binding site" evidence="11">
    <location>
        <begin position="207"/>
        <end position="211"/>
    </location>
    <ligand>
        <name>GMP</name>
        <dbReference type="ChEBI" id="CHEBI:58115"/>
    </ligand>
</feature>
<gene>
    <name evidence="13" type="primary">rtcB</name>
    <name evidence="15" type="ORF">AMJ44_08525</name>
</gene>
<proteinExistence type="inferred from homology"/>
<feature type="binding site" evidence="12">
    <location>
        <position position="239"/>
    </location>
    <ligand>
        <name>Mn(2+)</name>
        <dbReference type="ChEBI" id="CHEBI:29035"/>
        <label>2</label>
    </ligand>
</feature>
<evidence type="ECO:0000256" key="4">
    <source>
        <dbReference type="ARBA" id="ARBA00022741"/>
    </source>
</evidence>
<dbReference type="Gene3D" id="3.90.1860.10">
    <property type="entry name" value="tRNA-splicing ligase RtcB"/>
    <property type="match status" value="1"/>
</dbReference>
<keyword evidence="3 12" id="KW-0479">Metal-binding</keyword>
<evidence type="ECO:0000256" key="6">
    <source>
        <dbReference type="ARBA" id="ARBA00023134"/>
    </source>
</evidence>
<comment type="catalytic activity">
    <reaction evidence="9">
        <text>a 3'-end 2',3'-cyclophospho-ribonucleotide-RNA + a 5'-end dephospho-ribonucleoside-RNA + GTP + H2O = a ribonucleotidyl-ribonucleotide-RNA + GMP + diphosphate + H(+)</text>
        <dbReference type="Rhea" id="RHEA:68080"/>
        <dbReference type="Rhea" id="RHEA-COMP:10464"/>
        <dbReference type="Rhea" id="RHEA-COMP:13936"/>
        <dbReference type="Rhea" id="RHEA-COMP:17355"/>
        <dbReference type="ChEBI" id="CHEBI:15377"/>
        <dbReference type="ChEBI" id="CHEBI:15378"/>
        <dbReference type="ChEBI" id="CHEBI:33019"/>
        <dbReference type="ChEBI" id="CHEBI:37565"/>
        <dbReference type="ChEBI" id="CHEBI:58115"/>
        <dbReference type="ChEBI" id="CHEBI:83064"/>
        <dbReference type="ChEBI" id="CHEBI:138284"/>
        <dbReference type="ChEBI" id="CHEBI:173118"/>
        <dbReference type="EC" id="6.5.1.8"/>
    </reaction>
</comment>
<dbReference type="EC" id="6.5.1.-" evidence="13"/>
<dbReference type="GO" id="GO:0042245">
    <property type="term" value="P:RNA repair"/>
    <property type="evidence" value="ECO:0007669"/>
    <property type="project" value="UniProtKB-KW"/>
</dbReference>
<dbReference type="GO" id="GO:0170057">
    <property type="term" value="F:RNA ligase (GTP) activity"/>
    <property type="evidence" value="ECO:0007669"/>
    <property type="project" value="UniProtKB-EC"/>
</dbReference>
<name>A0A0S7XV89_UNCSA</name>
<feature type="binding site" evidence="11">
    <location>
        <begin position="333"/>
        <end position="334"/>
    </location>
    <ligand>
        <name>GMP</name>
        <dbReference type="ChEBI" id="CHEBI:58115"/>
    </ligand>
</feature>
<evidence type="ECO:0000256" key="12">
    <source>
        <dbReference type="PIRSR" id="PIRSR601233-3"/>
    </source>
</evidence>
<protein>
    <recommendedName>
        <fullName evidence="13">tRNA-splicing ligase RtcB</fullName>
        <ecNumber evidence="13">6.5.1.-</ecNumber>
    </recommendedName>
</protein>
<sequence length="485" mass="52858">MAGWREVFQKLDNYRFKIPKSFKDCMRVDGIIYADEEMLEHIYSDNAHIQVANVACLPGIVGNSLAMPDIHLGYGFAIGGVAAFDPEQGGIISPGGVGYDINCGVRVLRTDLHSDEVIPKIRDIVNELAREVPSGVGSRGPISLSDADMNKVLTKGPRWAVEHGYGEENDILHTEENGAMEGADPSQVSPHAKDRGSDQLGTLGSGNHFLEVQIVDEVFDEKVANAFGLWKDQITIMVHSGSRGLGHQVCTDYINVMRGAVAKYNISLPDRQLCCAPTNSPEGERYFSAMAAAANFAWCNRQLLMHWTRESFAKAMGASAGKLGISLIYDVCHNIAKKEKHKVNGKEKLLCVHRKGATRAFPAGHPVLPKDYMNVGQPVLIPGDMGRYSYVLIGTERAMKETWGSVCHGAGRMMSRAAATRKYSVSQLLSDLEKKGIIVRSASKKGLVEEAPGAYKDVREVVDVVHNSGLAKKVARMRPLGVVKG</sequence>
<dbReference type="FunFam" id="3.90.1860.10:FF:000001">
    <property type="entry name" value="tRNA-splicing ligase RtcB homolog"/>
    <property type="match status" value="1"/>
</dbReference>
<feature type="binding site" evidence="12">
    <location>
        <position position="100"/>
    </location>
    <ligand>
        <name>Mn(2+)</name>
        <dbReference type="ChEBI" id="CHEBI:29035"/>
        <label>1</label>
    </ligand>
</feature>
<evidence type="ECO:0000256" key="2">
    <source>
        <dbReference type="ARBA" id="ARBA00022598"/>
    </source>
</evidence>
<dbReference type="InterPro" id="IPR001233">
    <property type="entry name" value="RtcB"/>
</dbReference>
<comment type="catalytic activity">
    <reaction evidence="8">
        <text>a 3'-end 3'-phospho-ribonucleotide-RNA + a 5'-end dephospho-ribonucleoside-RNA + GTP = a ribonucleotidyl-ribonucleotide-RNA + GMP + diphosphate</text>
        <dbReference type="Rhea" id="RHEA:68076"/>
        <dbReference type="Rhea" id="RHEA-COMP:10463"/>
        <dbReference type="Rhea" id="RHEA-COMP:13936"/>
        <dbReference type="Rhea" id="RHEA-COMP:17355"/>
        <dbReference type="ChEBI" id="CHEBI:33019"/>
        <dbReference type="ChEBI" id="CHEBI:37565"/>
        <dbReference type="ChEBI" id="CHEBI:58115"/>
        <dbReference type="ChEBI" id="CHEBI:83062"/>
        <dbReference type="ChEBI" id="CHEBI:138284"/>
        <dbReference type="ChEBI" id="CHEBI:173118"/>
        <dbReference type="EC" id="6.5.1.8"/>
    </reaction>
</comment>
<feature type="binding site" evidence="11">
    <location>
        <position position="389"/>
    </location>
    <ligand>
        <name>GMP</name>
        <dbReference type="ChEBI" id="CHEBI:58115"/>
    </ligand>
</feature>
<keyword evidence="7 12" id="KW-0464">Manganese</keyword>
<evidence type="ECO:0000256" key="1">
    <source>
        <dbReference type="ARBA" id="ARBA00008071"/>
    </source>
</evidence>
<feature type="region of interest" description="Disordered" evidence="14">
    <location>
        <begin position="180"/>
        <end position="200"/>
    </location>
</feature>
<dbReference type="Pfam" id="PF01139">
    <property type="entry name" value="RtcB"/>
    <property type="match status" value="1"/>
</dbReference>
<comment type="caution">
    <text evidence="15">The sequence shown here is derived from an EMBL/GenBank/DDBJ whole genome shotgun (WGS) entry which is preliminary data.</text>
</comment>
<feature type="binding site" evidence="11">
    <location>
        <position position="484"/>
    </location>
    <ligand>
        <name>GMP</name>
        <dbReference type="ChEBI" id="CHEBI:58115"/>
    </ligand>
</feature>
<evidence type="ECO:0000256" key="11">
    <source>
        <dbReference type="PIRSR" id="PIRSR601233-2"/>
    </source>
</evidence>
<keyword evidence="4 11" id="KW-0547">Nucleotide-binding</keyword>
<keyword evidence="5" id="KW-0692">RNA repair</keyword>
<evidence type="ECO:0000256" key="8">
    <source>
        <dbReference type="ARBA" id="ARBA00047746"/>
    </source>
</evidence>
<dbReference type="PROSITE" id="PS01288">
    <property type="entry name" value="UPF0027"/>
    <property type="match status" value="1"/>
</dbReference>
<comment type="cofactor">
    <cofactor evidence="12 13">
        <name>Mn(2+)</name>
        <dbReference type="ChEBI" id="CHEBI:29035"/>
    </cofactor>
    <text evidence="12 13">Binds 2 manganese ions per subunit.</text>
</comment>
<comment type="subunit">
    <text evidence="13">Monomer.</text>
</comment>
<dbReference type="InterPro" id="IPR036025">
    <property type="entry name" value="RtcB-like_sf"/>
</dbReference>
<feature type="binding site" evidence="12">
    <location>
        <position position="208"/>
    </location>
    <ligand>
        <name>Mn(2+)</name>
        <dbReference type="ChEBI" id="CHEBI:29035"/>
        <label>1</label>
    </ligand>
</feature>
<evidence type="ECO:0000256" key="3">
    <source>
        <dbReference type="ARBA" id="ARBA00022723"/>
    </source>
</evidence>
<organism evidence="15 16">
    <name type="scientific">candidate division WOR-1 bacterium DG_54_3</name>
    <dbReference type="NCBI Taxonomy" id="1703775"/>
    <lineage>
        <taxon>Bacteria</taxon>
        <taxon>Bacillati</taxon>
        <taxon>Saganbacteria</taxon>
    </lineage>
</organism>
<dbReference type="PANTHER" id="PTHR11118:SF1">
    <property type="entry name" value="RNA-SPLICING LIGASE RTCB HOMOLOG"/>
    <property type="match status" value="1"/>
</dbReference>
<feature type="binding site" evidence="11">
    <location>
        <begin position="382"/>
        <end position="385"/>
    </location>
    <ligand>
        <name>GMP</name>
        <dbReference type="ChEBI" id="CHEBI:58115"/>
    </ligand>
</feature>
<dbReference type="PATRIC" id="fig|1703775.3.peg.3337"/>
<evidence type="ECO:0000256" key="5">
    <source>
        <dbReference type="ARBA" id="ARBA00022800"/>
    </source>
</evidence>
<feature type="binding site" evidence="11">
    <location>
        <begin position="408"/>
        <end position="411"/>
    </location>
    <ligand>
        <name>GMP</name>
        <dbReference type="ChEBI" id="CHEBI:58115"/>
    </ligand>
</feature>
<comment type="similarity">
    <text evidence="1 13">Belongs to the RtcB family.</text>
</comment>
<keyword evidence="2 13" id="KW-0436">Ligase</keyword>
<dbReference type="GO" id="GO:0005525">
    <property type="term" value="F:GTP binding"/>
    <property type="evidence" value="ECO:0007669"/>
    <property type="project" value="UniProtKB-KW"/>
</dbReference>